<dbReference type="EMBL" id="JAOWKY010000002">
    <property type="protein sequence ID" value="MCV2869045.1"/>
    <property type="molecule type" value="Genomic_DNA"/>
</dbReference>
<keyword evidence="4" id="KW-0012">Acyltransferase</keyword>
<organism evidence="5 6">
    <name type="scientific">Albidovulum marisflavi</name>
    <dbReference type="NCBI Taxonomy" id="2984159"/>
    <lineage>
        <taxon>Bacteria</taxon>
        <taxon>Pseudomonadati</taxon>
        <taxon>Pseudomonadota</taxon>
        <taxon>Alphaproteobacteria</taxon>
        <taxon>Rhodobacterales</taxon>
        <taxon>Paracoccaceae</taxon>
        <taxon>Albidovulum</taxon>
    </lineage>
</organism>
<dbReference type="CDD" id="cd03360">
    <property type="entry name" value="LbH_AT_putative"/>
    <property type="match status" value="1"/>
</dbReference>
<dbReference type="InterPro" id="IPR001451">
    <property type="entry name" value="Hexapep"/>
</dbReference>
<dbReference type="PROSITE" id="PS00101">
    <property type="entry name" value="HEXAPEP_TRANSFERASES"/>
    <property type="match status" value="1"/>
</dbReference>
<dbReference type="RefSeq" id="WP_263734703.1">
    <property type="nucleotide sequence ID" value="NZ_JAOWKY010000002.1"/>
</dbReference>
<dbReference type="PANTHER" id="PTHR43300:SF7">
    <property type="entry name" value="UDP-N-ACETYLBACILLOSAMINE N-ACETYLTRANSFERASE"/>
    <property type="match status" value="1"/>
</dbReference>
<evidence type="ECO:0000256" key="1">
    <source>
        <dbReference type="ARBA" id="ARBA00007274"/>
    </source>
</evidence>
<dbReference type="PANTHER" id="PTHR43300">
    <property type="entry name" value="ACETYLTRANSFERASE"/>
    <property type="match status" value="1"/>
</dbReference>
<dbReference type="Gene3D" id="2.160.10.10">
    <property type="entry name" value="Hexapeptide repeat proteins"/>
    <property type="match status" value="1"/>
</dbReference>
<comment type="caution">
    <text evidence="5">The sequence shown here is derived from an EMBL/GenBank/DDBJ whole genome shotgun (WGS) entry which is preliminary data.</text>
</comment>
<dbReference type="InterPro" id="IPR020019">
    <property type="entry name" value="AcTrfase_PglD-like"/>
</dbReference>
<evidence type="ECO:0000313" key="5">
    <source>
        <dbReference type="EMBL" id="MCV2869045.1"/>
    </source>
</evidence>
<evidence type="ECO:0000256" key="3">
    <source>
        <dbReference type="ARBA" id="ARBA00022737"/>
    </source>
</evidence>
<name>A0ABT2ZD23_9RHOB</name>
<keyword evidence="2" id="KW-0808">Transferase</keyword>
<dbReference type="Proteomes" id="UP001652542">
    <property type="component" value="Unassembled WGS sequence"/>
</dbReference>
<protein>
    <submittedName>
        <fullName evidence="5">Acetyltransferase</fullName>
    </submittedName>
</protein>
<dbReference type="InterPro" id="IPR011004">
    <property type="entry name" value="Trimer_LpxA-like_sf"/>
</dbReference>
<dbReference type="SUPFAM" id="SSF51161">
    <property type="entry name" value="Trimeric LpxA-like enzymes"/>
    <property type="match status" value="1"/>
</dbReference>
<gene>
    <name evidence="5" type="ORF">OEW28_10450</name>
</gene>
<keyword evidence="3" id="KW-0677">Repeat</keyword>
<evidence type="ECO:0000256" key="2">
    <source>
        <dbReference type="ARBA" id="ARBA00022679"/>
    </source>
</evidence>
<dbReference type="Pfam" id="PF00132">
    <property type="entry name" value="Hexapep"/>
    <property type="match status" value="1"/>
</dbReference>
<dbReference type="InterPro" id="IPR050179">
    <property type="entry name" value="Trans_hexapeptide_repeat"/>
</dbReference>
<evidence type="ECO:0000313" key="6">
    <source>
        <dbReference type="Proteomes" id="UP001652542"/>
    </source>
</evidence>
<evidence type="ECO:0000256" key="4">
    <source>
        <dbReference type="ARBA" id="ARBA00023315"/>
    </source>
</evidence>
<sequence length="212" mass="22403">MKPILVLGTTPYAAVFVDSFEACQGVRFDGCVENLDRARCAERILHLPIHWFEDIDPMKDSHLLACALGTTRRADWIAQMEERGFGFATLVHPSSVVSARTEMAAGVSVDMGAVIAGFSTIDAHVRIGRRTSIGHHTMIGACSTIHPGSIISGNCRIGRQVTIGTGAVVIDGIEIGDGAVIAAGAVVNRPVAPRSMVAGNPAGEKQVDYGPR</sequence>
<proteinExistence type="inferred from homology"/>
<comment type="similarity">
    <text evidence="1">Belongs to the transferase hexapeptide repeat family.</text>
</comment>
<accession>A0ABT2ZD23</accession>
<keyword evidence="6" id="KW-1185">Reference proteome</keyword>
<dbReference type="InterPro" id="IPR018357">
    <property type="entry name" value="Hexapep_transf_CS"/>
</dbReference>
<reference evidence="5 6" key="1">
    <citation type="submission" date="2022-10" db="EMBL/GenBank/DDBJ databases">
        <title>Defluviimonas sp. nov., isolated from ocean surface water.</title>
        <authorList>
            <person name="He W."/>
            <person name="Wang L."/>
            <person name="Zhang D.-F."/>
        </authorList>
    </citation>
    <scope>NUCLEOTIDE SEQUENCE [LARGE SCALE GENOMIC DNA]</scope>
    <source>
        <strain evidence="5 6">WL0002</strain>
    </source>
</reference>